<keyword evidence="1" id="KW-0175">Coiled coil</keyword>
<reference evidence="3 4" key="1">
    <citation type="submission" date="2016-02" db="EMBL/GenBank/DDBJ databases">
        <title>Genome analysis of coral dinoflagellate symbionts highlights evolutionary adaptations to a symbiotic lifestyle.</title>
        <authorList>
            <person name="Aranda M."/>
            <person name="Li Y."/>
            <person name="Liew Y.J."/>
            <person name="Baumgarten S."/>
            <person name="Simakov O."/>
            <person name="Wilson M."/>
            <person name="Piel J."/>
            <person name="Ashoor H."/>
            <person name="Bougouffa S."/>
            <person name="Bajic V.B."/>
            <person name="Ryu T."/>
            <person name="Ravasi T."/>
            <person name="Bayer T."/>
            <person name="Micklem G."/>
            <person name="Kim H."/>
            <person name="Bhak J."/>
            <person name="Lajeunesse T.C."/>
            <person name="Voolstra C.R."/>
        </authorList>
    </citation>
    <scope>NUCLEOTIDE SEQUENCE [LARGE SCALE GENOMIC DNA]</scope>
    <source>
        <strain evidence="3 4">CCMP2467</strain>
    </source>
</reference>
<keyword evidence="4" id="KW-1185">Reference proteome</keyword>
<feature type="compositionally biased region" description="Acidic residues" evidence="2">
    <location>
        <begin position="693"/>
        <end position="702"/>
    </location>
</feature>
<dbReference type="Proteomes" id="UP000186817">
    <property type="component" value="Unassembled WGS sequence"/>
</dbReference>
<gene>
    <name evidence="3" type="ORF">AK812_SmicGene12444</name>
</gene>
<sequence>MSREVKELGFEIQALRLELQVLKLRVERQEAEIAELKAVQGFEFVQAPLEEGTSSERVPSEPSFSSQARSEPASSSQACPGDSASSDWSYRLEVARGIGQFLKAGFERRKWSGSSGRDKITLRSTIYVLVRDKGGLTYTNPVRVFKSWRGIKEHVESKGNLFDSLFVGFPSQREGESPSEGETEVRPHLLFKAGRTNFSYRVGSLPCAVADEETSILTIAELGGRAIVALPQEVWHRQVARRKVSPTTLGKAILVEVVAATPQDPEVPLPEVTIKVWVGVLAMEQEALIGYERPVSEIKYHFAPTVLPYAQALVSVADEHFAFTTAESTGGPEGIFKRMSAVESGLAEIKVLLANLGAKEPGKAGSPQEPRDKVRGAKSKAVAAPRKTAMGGLDPATVAAARAAGIEDSALQEMGKLLAAKRLKKPEDAGEKPAPAGGAGLDEDDLAEDLEELNLDEPEQDGSRMEAAVLQLTKIVSTLAHPSRPSKPDLDSVLDAGVSSGSNEQQNLGQGRKSAAALRFLTKVYDENPKAIYEALERQMMLDFQVAPPKPGVPDYSGGNGTARGWLASKSRIGNFHNHIRWSWQVAGIWDDLVQNNIDRARARAGLLVACADQASIDSGSWVMSTVALLEPLPPFQEFARHTGPQPAESQISALFDPRWGEVFLQVLKDRESFNEAKQKLAQGSRIRKGEGVVEDEDEAETEVVPKGAPTSDIKCDSEQLRGAKLRGQAQGQHVPGSRAQSVDPLQVFRELGTLVFEDSGNLGSFSRSCFRTARPSREWGDFSGGAEGRVWPIPVPYGEVMTKAADKLEGDLLKKYVVNLFVIVLDFIELGLPSRAPDACLPGGWLHTCQKEQVERLEKYLDAWFELGVLGPEDMGRTAGKVEDLEAALSELAKFVSVARDHGMHQPCESSLEIGKLSRSYAGTYKEVEASRLQFRGRPDFDPRPYLDPISRRIYDFPFETSTSPSEFEGRVPRVRIHCSREQKLQLFSLLDKSGRIRLFRKEEVRAEFGAGMFAVIKSLEFDRLIMDSRPHNMLESPPGRYIMTLGAGELFTKFILEEGEVVLTSTNDIRDFYHLFRVSNQRAQRNSLVGSVHPSEVRHLSCFQDWMFGESELYVALGCLAMGDTQAVELAQTCHLGLCLQEHIVDESSLLAMSLPIPRCNTMCGIVIDDFVALSKVKATQLSEKLAPSRGALLADRAQDAYHKVHLIPHEAKAVRDSVRAEFWGVELDGQIGLVRGSLRRAAPLLKILVKVLHIGVVSVGLLEVLAGGLIALFTYRRRLMSLLEEIFEVMKGKKQHAVLVIGRKLRMELLTIAVLLPTAVSDLRAELNPEVFAVDASMWGEAVCATRRELVLSGTWSLKKKFLVEPGIVFGLTRSGEVRAFLKAERIGKLKGKATRDFDELDEWLERRDADPYSVRHGHLRGPINRAVLQREAKLRLTASLLFALVGPLFFRKAAAESRESSHGSPVTLGNSLGNFVASVGKLCVQRRLPFWIENPQCSFLWKLPTFAELQSFEQVGRWTVDFCAFHAPWRKRTTVLTSTNLKDQATLCPGCPKHQVLRGRSSIHRMSWTRVAEPYPRGLSLVLAMAMSGACGDRPEFRKLDASGCARALGPRIGEALHPGPPRTTAALRAERREGLELRAVPLVEARTETLEVRLWDNFRQWVALDMSAEAVAVILEFGATTAALLAAYGEHLFHTGDGQSCTLLGLARGNSMPQFSTLAWFARVNESLAVFLQMRRCIRYLLRALGVDGMIFCKPSMCRATSD</sequence>
<evidence type="ECO:0000256" key="2">
    <source>
        <dbReference type="SAM" id="MobiDB-lite"/>
    </source>
</evidence>
<dbReference type="OrthoDB" id="445862at2759"/>
<comment type="caution">
    <text evidence="3">The sequence shown here is derived from an EMBL/GenBank/DDBJ whole genome shotgun (WGS) entry which is preliminary data.</text>
</comment>
<dbReference type="OMA" id="CEATPHE"/>
<feature type="region of interest" description="Disordered" evidence="2">
    <location>
        <begin position="359"/>
        <end position="383"/>
    </location>
</feature>
<name>A0A1Q9EAM2_SYMMI</name>
<feature type="coiled-coil region" evidence="1">
    <location>
        <begin position="12"/>
        <end position="39"/>
    </location>
</feature>
<evidence type="ECO:0000256" key="1">
    <source>
        <dbReference type="SAM" id="Coils"/>
    </source>
</evidence>
<feature type="region of interest" description="Disordered" evidence="2">
    <location>
        <begin position="51"/>
        <end position="83"/>
    </location>
</feature>
<dbReference type="EMBL" id="LSRX01000209">
    <property type="protein sequence ID" value="OLQ04469.1"/>
    <property type="molecule type" value="Genomic_DNA"/>
</dbReference>
<organism evidence="3 4">
    <name type="scientific">Symbiodinium microadriaticum</name>
    <name type="common">Dinoflagellate</name>
    <name type="synonym">Zooxanthella microadriatica</name>
    <dbReference type="NCBI Taxonomy" id="2951"/>
    <lineage>
        <taxon>Eukaryota</taxon>
        <taxon>Sar</taxon>
        <taxon>Alveolata</taxon>
        <taxon>Dinophyceae</taxon>
        <taxon>Suessiales</taxon>
        <taxon>Symbiodiniaceae</taxon>
        <taxon>Symbiodinium</taxon>
    </lineage>
</organism>
<evidence type="ECO:0000313" key="3">
    <source>
        <dbReference type="EMBL" id="OLQ04469.1"/>
    </source>
</evidence>
<feature type="region of interest" description="Disordered" evidence="2">
    <location>
        <begin position="422"/>
        <end position="442"/>
    </location>
</feature>
<feature type="compositionally biased region" description="Polar residues" evidence="2">
    <location>
        <begin position="499"/>
        <end position="509"/>
    </location>
</feature>
<protein>
    <submittedName>
        <fullName evidence="3">Uncharacterized protein</fullName>
    </submittedName>
</protein>
<accession>A0A1Q9EAM2</accession>
<feature type="region of interest" description="Disordered" evidence="2">
    <location>
        <begin position="480"/>
        <end position="511"/>
    </location>
</feature>
<proteinExistence type="predicted"/>
<feature type="region of interest" description="Disordered" evidence="2">
    <location>
        <begin position="689"/>
        <end position="714"/>
    </location>
</feature>
<feature type="compositionally biased region" description="Low complexity" evidence="2">
    <location>
        <begin position="63"/>
        <end position="78"/>
    </location>
</feature>
<evidence type="ECO:0000313" key="4">
    <source>
        <dbReference type="Proteomes" id="UP000186817"/>
    </source>
</evidence>